<reference evidence="5" key="3">
    <citation type="submission" date="2025-09" db="UniProtKB">
        <authorList>
            <consortium name="Ensembl"/>
        </authorList>
    </citation>
    <scope>IDENTIFICATION</scope>
</reference>
<dbReference type="Ensembl" id="ENSONIT00000059746.1">
    <property type="protein sequence ID" value="ENSONIP00000076117.1"/>
    <property type="gene ID" value="ENSONIG00000039319.1"/>
</dbReference>
<evidence type="ECO:0000256" key="2">
    <source>
        <dbReference type="ARBA" id="ARBA00022803"/>
    </source>
</evidence>
<evidence type="ECO:0000313" key="5">
    <source>
        <dbReference type="Ensembl" id="ENSONIP00000076117.1"/>
    </source>
</evidence>
<accession>A0A669EYZ4</accession>
<dbReference type="InterPro" id="IPR011990">
    <property type="entry name" value="TPR-like_helical_dom_sf"/>
</dbReference>
<evidence type="ECO:0000256" key="1">
    <source>
        <dbReference type="ARBA" id="ARBA00022737"/>
    </source>
</evidence>
<dbReference type="PANTHER" id="PTHR11242">
    <property type="entry name" value="ARYL HYDROCARBON RECEPTOR INTERACTING PROTEIN RELATED"/>
    <property type="match status" value="1"/>
</dbReference>
<dbReference type="Proteomes" id="UP000005207">
    <property type="component" value="Linkage group LG2"/>
</dbReference>
<keyword evidence="1" id="KW-0677">Repeat</keyword>
<reference evidence="5" key="2">
    <citation type="submission" date="2025-08" db="UniProtKB">
        <authorList>
            <consortium name="Ensembl"/>
        </authorList>
    </citation>
    <scope>IDENTIFICATION</scope>
</reference>
<protein>
    <submittedName>
        <fullName evidence="5">Uncharacterized protein</fullName>
    </submittedName>
</protein>
<dbReference type="SUPFAM" id="SSF48452">
    <property type="entry name" value="TPR-like"/>
    <property type="match status" value="1"/>
</dbReference>
<reference evidence="6" key="1">
    <citation type="submission" date="2012-01" db="EMBL/GenBank/DDBJ databases">
        <title>The Genome Sequence of Oreochromis niloticus (Nile Tilapia).</title>
        <authorList>
            <consortium name="Broad Institute Genome Assembly Team"/>
            <consortium name="Broad Institute Sequencing Platform"/>
            <person name="Di Palma F."/>
            <person name="Johnson J."/>
            <person name="Lander E.S."/>
            <person name="Lindblad-Toh K."/>
        </authorList>
    </citation>
    <scope>NUCLEOTIDE SEQUENCE [LARGE SCALE GENOMIC DNA]</scope>
</reference>
<name>A0A669EYZ4_ORENI</name>
<feature type="compositionally biased region" description="Basic and acidic residues" evidence="3">
    <location>
        <begin position="268"/>
        <end position="289"/>
    </location>
</feature>
<dbReference type="Gene3D" id="1.25.40.10">
    <property type="entry name" value="Tetratricopeptide repeat domain"/>
    <property type="match status" value="1"/>
</dbReference>
<feature type="compositionally biased region" description="Basic residues" evidence="3">
    <location>
        <begin position="337"/>
        <end position="348"/>
    </location>
</feature>
<feature type="compositionally biased region" description="Basic and acidic residues" evidence="3">
    <location>
        <begin position="226"/>
        <end position="254"/>
    </location>
</feature>
<keyword evidence="4" id="KW-0812">Transmembrane</keyword>
<evidence type="ECO:0000313" key="6">
    <source>
        <dbReference type="Proteomes" id="UP000005207"/>
    </source>
</evidence>
<feature type="compositionally biased region" description="Polar residues" evidence="3">
    <location>
        <begin position="349"/>
        <end position="365"/>
    </location>
</feature>
<keyword evidence="2" id="KW-0802">TPR repeat</keyword>
<evidence type="ECO:0000256" key="3">
    <source>
        <dbReference type="SAM" id="MobiDB-lite"/>
    </source>
</evidence>
<dbReference type="PANTHER" id="PTHR11242:SF1">
    <property type="entry name" value="PPIASE FKBP-TYPE DOMAIN-CONTAINING PROTEIN"/>
    <property type="match status" value="1"/>
</dbReference>
<dbReference type="InterPro" id="IPR039663">
    <property type="entry name" value="AIP/AIPL1/TTC9"/>
</dbReference>
<sequence>MPFTHNKLPAVLNPPTSIFISPHSKFLFLLPVSFSTSKLFRRASQRFIYLPLPLFHLFNISLAIYHYHLLCPHPPTYPTFMSTLFSLQVDHQGEDWDSLEKVRLPLTLNLSQCMLELKQYQQVVELNTKLLKKHKGNFKAVYQRARAHAALCNEDEARRDFDTVEQLDPKFKPFVRQELRKLGQRMCSMHARQNKTYWDTTQEKWGHGGTKANSAARKKNVKFPPKAKEGKAKADINADKKTEDTKSQEMESSEKCPPVETEEVDDAETGKNPDVKAEQGNKEPERGRASGEGLDNESIEKAVVHEAGLGVPDNQATDKDRDPAPASSGKDNAVSKRSVRDKARKKVKCQSSAATQPKRTNSGNKANRAKTEKGGTASE</sequence>
<organism evidence="5 6">
    <name type="scientific">Oreochromis niloticus</name>
    <name type="common">Nile tilapia</name>
    <name type="synonym">Tilapia nilotica</name>
    <dbReference type="NCBI Taxonomy" id="8128"/>
    <lineage>
        <taxon>Eukaryota</taxon>
        <taxon>Metazoa</taxon>
        <taxon>Chordata</taxon>
        <taxon>Craniata</taxon>
        <taxon>Vertebrata</taxon>
        <taxon>Euteleostomi</taxon>
        <taxon>Actinopterygii</taxon>
        <taxon>Neopterygii</taxon>
        <taxon>Teleostei</taxon>
        <taxon>Neoteleostei</taxon>
        <taxon>Acanthomorphata</taxon>
        <taxon>Ovalentaria</taxon>
        <taxon>Cichlomorphae</taxon>
        <taxon>Cichliformes</taxon>
        <taxon>Cichlidae</taxon>
        <taxon>African cichlids</taxon>
        <taxon>Pseudocrenilabrinae</taxon>
        <taxon>Oreochromini</taxon>
        <taxon>Oreochromis</taxon>
    </lineage>
</organism>
<dbReference type="GeneTree" id="ENSGT00390000001289"/>
<dbReference type="AlphaFoldDB" id="A0A669EYZ4"/>
<proteinExistence type="predicted"/>
<evidence type="ECO:0000256" key="4">
    <source>
        <dbReference type="SAM" id="Phobius"/>
    </source>
</evidence>
<keyword evidence="6" id="KW-1185">Reference proteome</keyword>
<keyword evidence="4" id="KW-1133">Transmembrane helix</keyword>
<dbReference type="InParanoid" id="A0A669EYZ4"/>
<feature type="region of interest" description="Disordered" evidence="3">
    <location>
        <begin position="198"/>
        <end position="379"/>
    </location>
</feature>
<keyword evidence="4" id="KW-0472">Membrane</keyword>
<feature type="transmembrane region" description="Helical" evidence="4">
    <location>
        <begin position="47"/>
        <end position="67"/>
    </location>
</feature>